<keyword evidence="2" id="KW-1185">Reference proteome</keyword>
<evidence type="ECO:0000313" key="1">
    <source>
        <dbReference type="EMBL" id="VDN19717.1"/>
    </source>
</evidence>
<gene>
    <name evidence="1" type="ORF">GPUH_LOCUS12030</name>
</gene>
<sequence>MSHLKKEWSSAPGANTYVAFKDSDSAGSFVLENIEDDESSTMMEATINQYHAALEQIIKKNAVVGTVTQLLKVYLA</sequence>
<name>A0A183DTI9_9BILA</name>
<evidence type="ECO:0000313" key="3">
    <source>
        <dbReference type="WBParaSite" id="GPUH_0001204401-mRNA-1"/>
    </source>
</evidence>
<reference evidence="1 2" key="2">
    <citation type="submission" date="2018-11" db="EMBL/GenBank/DDBJ databases">
        <authorList>
            <consortium name="Pathogen Informatics"/>
        </authorList>
    </citation>
    <scope>NUCLEOTIDE SEQUENCE [LARGE SCALE GENOMIC DNA]</scope>
</reference>
<reference evidence="3" key="1">
    <citation type="submission" date="2016-06" db="UniProtKB">
        <authorList>
            <consortium name="WormBaseParasite"/>
        </authorList>
    </citation>
    <scope>IDENTIFICATION</scope>
</reference>
<evidence type="ECO:0000313" key="2">
    <source>
        <dbReference type="Proteomes" id="UP000271098"/>
    </source>
</evidence>
<dbReference type="AlphaFoldDB" id="A0A183DTI9"/>
<accession>A0A183DTI9</accession>
<dbReference type="WBParaSite" id="GPUH_0001204401-mRNA-1">
    <property type="protein sequence ID" value="GPUH_0001204401-mRNA-1"/>
    <property type="gene ID" value="GPUH_0001204401"/>
</dbReference>
<protein>
    <submittedName>
        <fullName evidence="3">DUF1330 domain-containing protein</fullName>
    </submittedName>
</protein>
<organism evidence="3">
    <name type="scientific">Gongylonema pulchrum</name>
    <dbReference type="NCBI Taxonomy" id="637853"/>
    <lineage>
        <taxon>Eukaryota</taxon>
        <taxon>Metazoa</taxon>
        <taxon>Ecdysozoa</taxon>
        <taxon>Nematoda</taxon>
        <taxon>Chromadorea</taxon>
        <taxon>Rhabditida</taxon>
        <taxon>Spirurina</taxon>
        <taxon>Spiruromorpha</taxon>
        <taxon>Spiruroidea</taxon>
        <taxon>Gongylonematidae</taxon>
        <taxon>Gongylonema</taxon>
    </lineage>
</organism>
<dbReference type="Proteomes" id="UP000271098">
    <property type="component" value="Unassembled WGS sequence"/>
</dbReference>
<proteinExistence type="predicted"/>
<dbReference type="EMBL" id="UYRT01078984">
    <property type="protein sequence ID" value="VDN19717.1"/>
    <property type="molecule type" value="Genomic_DNA"/>
</dbReference>